<dbReference type="SMART" id="SM00062">
    <property type="entry name" value="PBPb"/>
    <property type="match status" value="1"/>
</dbReference>
<dbReference type="InterPro" id="IPR000189">
    <property type="entry name" value="Transglyc_AS"/>
</dbReference>
<dbReference type="EMBL" id="BAABLF010000030">
    <property type="protein sequence ID" value="GAA5194810.1"/>
    <property type="molecule type" value="Genomic_DNA"/>
</dbReference>
<gene>
    <name evidence="8 10" type="primary">mltF</name>
    <name evidence="10" type="ORF">GCM10025772_28630</name>
</gene>
<dbReference type="SUPFAM" id="SSF53850">
    <property type="entry name" value="Periplasmic binding protein-like II"/>
    <property type="match status" value="1"/>
</dbReference>
<comment type="catalytic activity">
    <reaction evidence="8">
        <text>Exolytic cleavage of the (1-&gt;4)-beta-glycosidic linkage between N-acetylmuramic acid (MurNAc) and N-acetylglucosamine (GlcNAc) residues in peptidoglycan, from either the reducing or the non-reducing ends of the peptidoglycan chains, with concomitant formation of a 1,6-anhydrobond in the MurNAc residue.</text>
        <dbReference type="EC" id="4.2.2.n1"/>
    </reaction>
</comment>
<evidence type="ECO:0000256" key="6">
    <source>
        <dbReference type="ARBA" id="ARBA00023239"/>
    </source>
</evidence>
<comment type="similarity">
    <text evidence="8">In the C-terminal section; belongs to the transglycosylase Slt family.</text>
</comment>
<dbReference type="InterPro" id="IPR001638">
    <property type="entry name" value="Solute-binding_3/MltF_N"/>
</dbReference>
<keyword evidence="5 8" id="KW-0998">Cell outer membrane</keyword>
<comment type="domain">
    <text evidence="8">The N-terminal domain does not have lytic activity and probably modulates enzymatic activity. The C-terminal domain is the catalytic active domain.</text>
</comment>
<dbReference type="PANTHER" id="PTHR35936:SF32">
    <property type="entry name" value="MEMBRANE-BOUND LYTIC MUREIN TRANSGLYCOSYLASE F"/>
    <property type="match status" value="1"/>
</dbReference>
<feature type="domain" description="Solute-binding protein family 3/N-terminal" evidence="9">
    <location>
        <begin position="49"/>
        <end position="272"/>
    </location>
</feature>
<dbReference type="InterPro" id="IPR023703">
    <property type="entry name" value="MltF"/>
</dbReference>
<evidence type="ECO:0000256" key="5">
    <source>
        <dbReference type="ARBA" id="ARBA00023237"/>
    </source>
</evidence>
<dbReference type="Proteomes" id="UP001501600">
    <property type="component" value="Unassembled WGS sequence"/>
</dbReference>
<dbReference type="Gene3D" id="3.40.190.10">
    <property type="entry name" value="Periplasmic binding protein-like II"/>
    <property type="match status" value="2"/>
</dbReference>
<comment type="function">
    <text evidence="8">Murein-degrading enzyme that degrades murein glycan strands and insoluble, high-molecular weight murein sacculi, with the concomitant formation of a 1,6-anhydromuramoyl product. Lytic transglycosylases (LTs) play an integral role in the metabolism of the peptidoglycan (PG) sacculus. Their lytic action creates space within the PG sacculus to allow for its expansion as well as for the insertion of various structures such as secretion systems and flagella.</text>
</comment>
<feature type="active site" evidence="8">
    <location>
        <position position="317"/>
    </location>
</feature>
<evidence type="ECO:0000256" key="3">
    <source>
        <dbReference type="ARBA" id="ARBA00022729"/>
    </source>
</evidence>
<sequence>MKRKNSLSLQRFIAASGQRLLCCLLLLMLPGCLELANKPSPNRDELPQQLTVGTLSSPLSFQMRGEEPYGLDYDLATQFARFIDRPVQFRVYPTLHQLFAAMEAGELDLIAAGLSRTRKRADNWYFGPPLYRVRAQLLYRNGQPKPRSLADLDGRLVVTQGSSHAELLAAALADYPELQFEQTTDYDSDELAAMVASGELDYTINDSSQLAFNQRYLPELRAAFTLGEPQAVAWALPQRSDDPLFSALLDFWHQLRRSGQLVRLEEKYFGHIERFDYVDTRAFIRAARTTLPRYQPLFERYAGTLDWRKLAAVSYQESHWDPHARSPTGVRGLMMLTQSTAKRMGVQNRLDPEQSIRGGSAYLQQLITRLPTGISDDEAIWFALAAYNVGLGHLEDARVITQRQGFDPNSWRDVKRHLPLLRQRKFYERSRYGYARGDEAAHYVSNIRRYYETLQWLDRQASAPEAQPDPDHNLAP</sequence>
<dbReference type="Pfam" id="PF01464">
    <property type="entry name" value="SLT"/>
    <property type="match status" value="1"/>
</dbReference>
<dbReference type="Gene3D" id="1.10.530.10">
    <property type="match status" value="1"/>
</dbReference>
<dbReference type="SUPFAM" id="SSF53955">
    <property type="entry name" value="Lysozyme-like"/>
    <property type="match status" value="1"/>
</dbReference>
<evidence type="ECO:0000256" key="2">
    <source>
        <dbReference type="ARBA" id="ARBA00010333"/>
    </source>
</evidence>
<dbReference type="InterPro" id="IPR008258">
    <property type="entry name" value="Transglycosylase_SLT_dom_1"/>
</dbReference>
<dbReference type="CDD" id="cd01009">
    <property type="entry name" value="PBP2_YfhD_N"/>
    <property type="match status" value="1"/>
</dbReference>
<evidence type="ECO:0000259" key="9">
    <source>
        <dbReference type="SMART" id="SM00062"/>
    </source>
</evidence>
<name>A0ABP9SHH6_9GAMM</name>
<keyword evidence="11" id="KW-1185">Reference proteome</keyword>
<reference evidence="11" key="1">
    <citation type="journal article" date="2019" name="Int. J. Syst. Evol. Microbiol.">
        <title>The Global Catalogue of Microorganisms (GCM) 10K type strain sequencing project: providing services to taxonomists for standard genome sequencing and annotation.</title>
        <authorList>
            <consortium name="The Broad Institute Genomics Platform"/>
            <consortium name="The Broad Institute Genome Sequencing Center for Infectious Disease"/>
            <person name="Wu L."/>
            <person name="Ma J."/>
        </authorList>
    </citation>
    <scope>NUCLEOTIDE SEQUENCE [LARGE SCALE GENOMIC DNA]</scope>
    <source>
        <strain evidence="11">JCM 18720</strain>
    </source>
</reference>
<keyword evidence="7 8" id="KW-0961">Cell wall biogenesis/degradation</keyword>
<keyword evidence="4 8" id="KW-0472">Membrane</keyword>
<comment type="similarity">
    <text evidence="2">Belongs to the bacterial solute-binding protein 3 family.</text>
</comment>
<comment type="similarity">
    <text evidence="8">In the N-terminal section; belongs to the bacterial solute-binding protein 3 family.</text>
</comment>
<evidence type="ECO:0000313" key="11">
    <source>
        <dbReference type="Proteomes" id="UP001501600"/>
    </source>
</evidence>
<keyword evidence="6 8" id="KW-0456">Lyase</keyword>
<comment type="caution">
    <text evidence="8">Lacks conserved residue(s) required for the propagation of feature annotation.</text>
</comment>
<dbReference type="Pfam" id="PF00497">
    <property type="entry name" value="SBP_bac_3"/>
    <property type="match status" value="1"/>
</dbReference>
<organism evidence="10 11">
    <name type="scientific">Ferrimonas gelatinilytica</name>
    <dbReference type="NCBI Taxonomy" id="1255257"/>
    <lineage>
        <taxon>Bacteria</taxon>
        <taxon>Pseudomonadati</taxon>
        <taxon>Pseudomonadota</taxon>
        <taxon>Gammaproteobacteria</taxon>
        <taxon>Alteromonadales</taxon>
        <taxon>Ferrimonadaceae</taxon>
        <taxon>Ferrimonas</taxon>
    </lineage>
</organism>
<comment type="caution">
    <text evidence="10">The sequence shown here is derived from an EMBL/GenBank/DDBJ whole genome shotgun (WGS) entry which is preliminary data.</text>
</comment>
<comment type="subcellular location">
    <subcellularLocation>
        <location evidence="8">Cell outer membrane</location>
        <topology evidence="8">Peripheral membrane protein</topology>
    </subcellularLocation>
    <text evidence="8">Attached to the inner leaflet of the outer membrane.</text>
</comment>
<accession>A0ABP9SHH6</accession>
<dbReference type="HAMAP" id="MF_02016">
    <property type="entry name" value="MltF"/>
    <property type="match status" value="1"/>
</dbReference>
<dbReference type="PROSITE" id="PS00922">
    <property type="entry name" value="TRANSGLYCOSYLASE"/>
    <property type="match status" value="1"/>
</dbReference>
<proteinExistence type="inferred from homology"/>
<dbReference type="RefSeq" id="WP_345317860.1">
    <property type="nucleotide sequence ID" value="NZ_BAABLF010000030.1"/>
</dbReference>
<protein>
    <recommendedName>
        <fullName evidence="8">Membrane-bound lytic murein transglycosylase F</fullName>
        <ecNumber evidence="8">4.2.2.n1</ecNumber>
    </recommendedName>
    <alternativeName>
        <fullName evidence="8">Murein lyase F</fullName>
    </alternativeName>
</protein>
<dbReference type="PANTHER" id="PTHR35936">
    <property type="entry name" value="MEMBRANE-BOUND LYTIC MUREIN TRANSGLYCOSYLASE F"/>
    <property type="match status" value="1"/>
</dbReference>
<dbReference type="InterPro" id="IPR023346">
    <property type="entry name" value="Lysozyme-like_dom_sf"/>
</dbReference>
<feature type="region of interest" description="LT domain" evidence="8">
    <location>
        <begin position="273"/>
        <end position="476"/>
    </location>
</feature>
<keyword evidence="3 8" id="KW-0732">Signal</keyword>
<dbReference type="CDD" id="cd13403">
    <property type="entry name" value="MLTF-like"/>
    <property type="match status" value="1"/>
</dbReference>
<evidence type="ECO:0000256" key="4">
    <source>
        <dbReference type="ARBA" id="ARBA00023136"/>
    </source>
</evidence>
<evidence type="ECO:0000313" key="10">
    <source>
        <dbReference type="EMBL" id="GAA5194810.1"/>
    </source>
</evidence>
<dbReference type="EC" id="4.2.2.n1" evidence="8"/>
<dbReference type="NCBIfam" id="NF008112">
    <property type="entry name" value="PRK10859.1"/>
    <property type="match status" value="1"/>
</dbReference>
<evidence type="ECO:0000256" key="7">
    <source>
        <dbReference type="ARBA" id="ARBA00023316"/>
    </source>
</evidence>
<comment type="similarity">
    <text evidence="1">Belongs to the transglycosylase Slt family.</text>
</comment>
<evidence type="ECO:0000256" key="1">
    <source>
        <dbReference type="ARBA" id="ARBA00007734"/>
    </source>
</evidence>
<evidence type="ECO:0000256" key="8">
    <source>
        <dbReference type="HAMAP-Rule" id="MF_02016"/>
    </source>
</evidence>